<name>A0A0F9JBY3_9ZZZZ</name>
<sequence length="51" mass="5486">MIITLTFTGTEAAILEMALTAAYNAAKPVGFTGEDLANLRANVTRQVTRQM</sequence>
<organism evidence="1">
    <name type="scientific">marine sediment metagenome</name>
    <dbReference type="NCBI Taxonomy" id="412755"/>
    <lineage>
        <taxon>unclassified sequences</taxon>
        <taxon>metagenomes</taxon>
        <taxon>ecological metagenomes</taxon>
    </lineage>
</organism>
<evidence type="ECO:0000313" key="1">
    <source>
        <dbReference type="EMBL" id="KKM03341.1"/>
    </source>
</evidence>
<feature type="non-terminal residue" evidence="1">
    <location>
        <position position="51"/>
    </location>
</feature>
<accession>A0A0F9JBY3</accession>
<protein>
    <submittedName>
        <fullName evidence="1">Uncharacterized protein</fullName>
    </submittedName>
</protein>
<comment type="caution">
    <text evidence="1">The sequence shown here is derived from an EMBL/GenBank/DDBJ whole genome shotgun (WGS) entry which is preliminary data.</text>
</comment>
<dbReference type="AlphaFoldDB" id="A0A0F9JBY3"/>
<dbReference type="EMBL" id="LAZR01016705">
    <property type="protein sequence ID" value="KKM03341.1"/>
    <property type="molecule type" value="Genomic_DNA"/>
</dbReference>
<reference evidence="1" key="1">
    <citation type="journal article" date="2015" name="Nature">
        <title>Complex archaea that bridge the gap between prokaryotes and eukaryotes.</title>
        <authorList>
            <person name="Spang A."/>
            <person name="Saw J.H."/>
            <person name="Jorgensen S.L."/>
            <person name="Zaremba-Niedzwiedzka K."/>
            <person name="Martijn J."/>
            <person name="Lind A.E."/>
            <person name="van Eijk R."/>
            <person name="Schleper C."/>
            <person name="Guy L."/>
            <person name="Ettema T.J."/>
        </authorList>
    </citation>
    <scope>NUCLEOTIDE SEQUENCE</scope>
</reference>
<proteinExistence type="predicted"/>
<gene>
    <name evidence="1" type="ORF">LCGC14_1775330</name>
</gene>